<proteinExistence type="predicted"/>
<keyword evidence="1" id="KW-1133">Transmembrane helix</keyword>
<gene>
    <name evidence="3" type="primary">capB_1</name>
    <name evidence="3" type="ORF">Pla22_07420</name>
</gene>
<dbReference type="AlphaFoldDB" id="A0A5C5WQD8"/>
<dbReference type="PANTHER" id="PTHR43445:SF1">
    <property type="entry name" value="PGA SYNTHASE CAPB"/>
    <property type="match status" value="1"/>
</dbReference>
<dbReference type="OrthoDB" id="2884at2"/>
<dbReference type="GO" id="GO:0016020">
    <property type="term" value="C:membrane"/>
    <property type="evidence" value="ECO:0007669"/>
    <property type="project" value="InterPro"/>
</dbReference>
<dbReference type="EMBL" id="SJPI01000001">
    <property type="protein sequence ID" value="TWT53114.1"/>
    <property type="molecule type" value="Genomic_DNA"/>
</dbReference>
<evidence type="ECO:0000313" key="3">
    <source>
        <dbReference type="EMBL" id="TWT53114.1"/>
    </source>
</evidence>
<feature type="transmembrane region" description="Helical" evidence="1">
    <location>
        <begin position="6"/>
        <end position="25"/>
    </location>
</feature>
<dbReference type="PRINTS" id="PR01758">
    <property type="entry name" value="CAPSULEPROTB"/>
</dbReference>
<dbReference type="Pfam" id="PF08245">
    <property type="entry name" value="Mur_ligase_M"/>
    <property type="match status" value="1"/>
</dbReference>
<organism evidence="3 4">
    <name type="scientific">Rubripirellula amarantea</name>
    <dbReference type="NCBI Taxonomy" id="2527999"/>
    <lineage>
        <taxon>Bacteria</taxon>
        <taxon>Pseudomonadati</taxon>
        <taxon>Planctomycetota</taxon>
        <taxon>Planctomycetia</taxon>
        <taxon>Pirellulales</taxon>
        <taxon>Pirellulaceae</taxon>
        <taxon>Rubripirellula</taxon>
    </lineage>
</organism>
<sequence length="422" mass="45662">MSSLSTLVLLASMTCVGFLGEAWLYRRRLNRIPIRIHVNGTRGKSSVARLIAAGLRGGGIRTCAKTTGTLARMIFPSGKEIPIFRPGRANVIEQKRVVRAAVESNAEALVIECMALQPLLQSTCELQLVRSTHGVITNARADHLDVMGPTRLDVATALAGTTPVCGELFTAETREDSLAVMKRATMDRGSELVVVNQSDAAAISDEELARFSYLEHRDNVALALRVCASIGVDRQDALRGMWAATPDPGAMRVHQTMVAGRSHWKFVNGFAANDPESTEQLWETAFDRFPGVEHRVMVMNCRADRPDRSETMGSAIGAWTRADQVIVMGTGKEMFTRAAIRSGIEKSKIISLDDSTSEDVLEAICTASALQSPAVMIMGIGNVYGPGFELADFFEAHDCWDPAVVPTASNSNLNARQLVGAS</sequence>
<dbReference type="RefSeq" id="WP_146513387.1">
    <property type="nucleotide sequence ID" value="NZ_SJPI01000001.1"/>
</dbReference>
<dbReference type="SUPFAM" id="SSF53623">
    <property type="entry name" value="MurD-like peptide ligases, catalytic domain"/>
    <property type="match status" value="1"/>
</dbReference>
<reference evidence="3 4" key="1">
    <citation type="submission" date="2019-02" db="EMBL/GenBank/DDBJ databases">
        <title>Deep-cultivation of Planctomycetes and their phenomic and genomic characterization uncovers novel biology.</title>
        <authorList>
            <person name="Wiegand S."/>
            <person name="Jogler M."/>
            <person name="Boedeker C."/>
            <person name="Pinto D."/>
            <person name="Vollmers J."/>
            <person name="Rivas-Marin E."/>
            <person name="Kohn T."/>
            <person name="Peeters S.H."/>
            <person name="Heuer A."/>
            <person name="Rast P."/>
            <person name="Oberbeckmann S."/>
            <person name="Bunk B."/>
            <person name="Jeske O."/>
            <person name="Meyerdierks A."/>
            <person name="Storesund J.E."/>
            <person name="Kallscheuer N."/>
            <person name="Luecker S."/>
            <person name="Lage O.M."/>
            <person name="Pohl T."/>
            <person name="Merkel B.J."/>
            <person name="Hornburger P."/>
            <person name="Mueller R.-W."/>
            <person name="Bruemmer F."/>
            <person name="Labrenz M."/>
            <person name="Spormann A.M."/>
            <person name="Op Den Camp H."/>
            <person name="Overmann J."/>
            <person name="Amann R."/>
            <person name="Jetten M.S.M."/>
            <person name="Mascher T."/>
            <person name="Medema M.H."/>
            <person name="Devos D.P."/>
            <person name="Kaster A.-K."/>
            <person name="Ovreas L."/>
            <person name="Rohde M."/>
            <person name="Galperin M.Y."/>
            <person name="Jogler C."/>
        </authorList>
    </citation>
    <scope>NUCLEOTIDE SEQUENCE [LARGE SCALE GENOMIC DNA]</scope>
    <source>
        <strain evidence="3 4">Pla22</strain>
    </source>
</reference>
<feature type="domain" description="Mur ligase central" evidence="2">
    <location>
        <begin position="38"/>
        <end position="148"/>
    </location>
</feature>
<name>A0A5C5WQD8_9BACT</name>
<evidence type="ECO:0000259" key="2">
    <source>
        <dbReference type="Pfam" id="PF08245"/>
    </source>
</evidence>
<comment type="caution">
    <text evidence="3">The sequence shown here is derived from an EMBL/GenBank/DDBJ whole genome shotgun (WGS) entry which is preliminary data.</text>
</comment>
<keyword evidence="4" id="KW-1185">Reference proteome</keyword>
<evidence type="ECO:0000256" key="1">
    <source>
        <dbReference type="SAM" id="Phobius"/>
    </source>
</evidence>
<dbReference type="PANTHER" id="PTHR43445">
    <property type="entry name" value="UDP-N-ACETYLMURAMATE--L-ALANINE LIGASE-RELATED"/>
    <property type="match status" value="1"/>
</dbReference>
<protein>
    <submittedName>
        <fullName evidence="3">Capsule biosynthesis protein CapB</fullName>
    </submittedName>
</protein>
<dbReference type="InterPro" id="IPR050061">
    <property type="entry name" value="MurCDEF_pg_biosynth"/>
</dbReference>
<dbReference type="InterPro" id="IPR013221">
    <property type="entry name" value="Mur_ligase_cen"/>
</dbReference>
<dbReference type="GO" id="GO:0016881">
    <property type="term" value="F:acid-amino acid ligase activity"/>
    <property type="evidence" value="ECO:0007669"/>
    <property type="project" value="InterPro"/>
</dbReference>
<keyword evidence="1" id="KW-0472">Membrane</keyword>
<dbReference type="NCBIfam" id="TIGR04012">
    <property type="entry name" value="poly_gGlu_PgsB"/>
    <property type="match status" value="1"/>
</dbReference>
<accession>A0A5C5WQD8</accession>
<dbReference type="Proteomes" id="UP000316598">
    <property type="component" value="Unassembled WGS sequence"/>
</dbReference>
<dbReference type="GO" id="GO:0045227">
    <property type="term" value="P:capsule polysaccharide biosynthetic process"/>
    <property type="evidence" value="ECO:0007669"/>
    <property type="project" value="InterPro"/>
</dbReference>
<dbReference type="InterPro" id="IPR036565">
    <property type="entry name" value="Mur-like_cat_sf"/>
</dbReference>
<dbReference type="Gene3D" id="3.40.1190.10">
    <property type="entry name" value="Mur-like, catalytic domain"/>
    <property type="match status" value="1"/>
</dbReference>
<dbReference type="InterPro" id="IPR008337">
    <property type="entry name" value="Capsule_biosynth_CapB"/>
</dbReference>
<dbReference type="GO" id="GO:0005524">
    <property type="term" value="F:ATP binding"/>
    <property type="evidence" value="ECO:0007669"/>
    <property type="project" value="InterPro"/>
</dbReference>
<keyword evidence="1" id="KW-0812">Transmembrane</keyword>
<evidence type="ECO:0000313" key="4">
    <source>
        <dbReference type="Proteomes" id="UP000316598"/>
    </source>
</evidence>